<evidence type="ECO:0000259" key="1">
    <source>
        <dbReference type="Pfam" id="PF22422"/>
    </source>
</evidence>
<dbReference type="GO" id="GO:0004573">
    <property type="term" value="F:Glc3Man9GlcNAc2 oligosaccharide glucosidase activity"/>
    <property type="evidence" value="ECO:0007669"/>
    <property type="project" value="InterPro"/>
</dbReference>
<dbReference type="Pfam" id="PF22422">
    <property type="entry name" value="MGH1-like_GH"/>
    <property type="match status" value="1"/>
</dbReference>
<sequence>MTTEQKRLENPAWRQWGPYVSDRQWGTVREDYSANGDAWAYTTHDMARSYTYRWGEEGIGGFCDDKQQLCLALALWNGQDPILKERYFGLTNGEGNHGEDVKELYYYLDNTPTHSYQRMLYKYPHTAYPYEWLLEENRRRSRLEPEFELLDTGLFDEDRYFDVFIEYAKGGPQDVLMLVTAYNRGPEAAVLHLLPTLWFRNTWVFGDDSDGVPNYQPILVLLPDGSVSVEDSSLGRYILHADGQPEWLFCENETNLARLYNTHTGSAYPKDGINDYVLQGADTVNPKHTGTRAAAHYVLTVEAGQSVTLRLRLESTGLTQPFADFDTIFTKRKAEADAFYQFIHPKQATDDEKLVQRQAFAGMLWSKQYYYYDVSRWLAGDQNTPPPPSERVKGRNHTWLQLINAGVISMPDKWEYPWYAAWDWAFHCVNLALIDPSFAKQQLMLLTNEWYMHPNGQLPAYEWNFSDVNPPVQAWAAWRIFELEQRRKPGEEDLTFLRGIFHKLMLNFTWWVNRKDESGNNIFEGGFLGLDNIGVFDRNTIFPDGSHLEQADGTSWMAMYALNMMRIALELARHDCVYDELATKFFDHFLYIAGAITNIGENHVGLWDAEDAFFYDQLRMNDGSVHRMRVRTLVGLIPMFAVEVLDNDLMQANPAFLQRMTWFQGHRPDLYHQVSRYTEEGVDQKRLLSLLRGFRLKSLLNKMLDENEFLSPHGIRAVSKIYRDHPYEFTLDNTTFRLTYTPAESDSGMFGGNSNWRGPVWMPTNYLLIESLERFYHYFGDDFVVEYPIGSGQQITLKAVACELTNRLIQLFTKDESGNRPSFGQHPKYQDPNFRDYVLFYEYFDGDNGRGVGASHQTGWTGLVAELISRKYESLT</sequence>
<proteinExistence type="predicted"/>
<dbReference type="SUPFAM" id="SSF48208">
    <property type="entry name" value="Six-hairpin glycosidases"/>
    <property type="match status" value="1"/>
</dbReference>
<keyword evidence="3" id="KW-1185">Reference proteome</keyword>
<dbReference type="Gene3D" id="1.50.10.10">
    <property type="match status" value="1"/>
</dbReference>
<reference evidence="2" key="1">
    <citation type="submission" date="2020-09" db="EMBL/GenBank/DDBJ databases">
        <authorList>
            <person name="Kim M.K."/>
        </authorList>
    </citation>
    <scope>NUCLEOTIDE SEQUENCE</scope>
    <source>
        <strain evidence="2">BT704</strain>
    </source>
</reference>
<name>A0A927B3A9_9BACT</name>
<dbReference type="InterPro" id="IPR012341">
    <property type="entry name" value="6hp_glycosidase-like_sf"/>
</dbReference>
<evidence type="ECO:0000313" key="2">
    <source>
        <dbReference type="EMBL" id="MBD2754487.1"/>
    </source>
</evidence>
<protein>
    <submittedName>
        <fullName evidence="2">Glucosidase</fullName>
    </submittedName>
</protein>
<organism evidence="2 3">
    <name type="scientific">Spirosoma validum</name>
    <dbReference type="NCBI Taxonomy" id="2771355"/>
    <lineage>
        <taxon>Bacteria</taxon>
        <taxon>Pseudomonadati</taxon>
        <taxon>Bacteroidota</taxon>
        <taxon>Cytophagia</taxon>
        <taxon>Cytophagales</taxon>
        <taxon>Cytophagaceae</taxon>
        <taxon>Spirosoma</taxon>
    </lineage>
</organism>
<dbReference type="InterPro" id="IPR008928">
    <property type="entry name" value="6-hairpin_glycosidase_sf"/>
</dbReference>
<accession>A0A927B3A9</accession>
<dbReference type="GO" id="GO:0009311">
    <property type="term" value="P:oligosaccharide metabolic process"/>
    <property type="evidence" value="ECO:0007669"/>
    <property type="project" value="InterPro"/>
</dbReference>
<feature type="domain" description="Mannosylglycerate hydrolase MGH1-like glycoside hydrolase" evidence="1">
    <location>
        <begin position="416"/>
        <end position="521"/>
    </location>
</feature>
<dbReference type="InterPro" id="IPR054491">
    <property type="entry name" value="MGH1-like_GH"/>
</dbReference>
<evidence type="ECO:0000313" key="3">
    <source>
        <dbReference type="Proteomes" id="UP000653797"/>
    </source>
</evidence>
<dbReference type="PANTHER" id="PTHR10412:SF10">
    <property type="entry name" value="GLYCOSYL HYDROLASE FAMILY 63 C-TERMINAL DOMAIN-CONTAINING PROTEIN"/>
    <property type="match status" value="1"/>
</dbReference>
<comment type="caution">
    <text evidence="2">The sequence shown here is derived from an EMBL/GenBank/DDBJ whole genome shotgun (WGS) entry which is preliminary data.</text>
</comment>
<gene>
    <name evidence="2" type="ORF">IC230_16390</name>
</gene>
<dbReference type="AlphaFoldDB" id="A0A927B3A9"/>
<dbReference type="InterPro" id="IPR004888">
    <property type="entry name" value="Glycoside_hydrolase_63"/>
</dbReference>
<dbReference type="RefSeq" id="WP_191040116.1">
    <property type="nucleotide sequence ID" value="NZ_JACXAA010000005.1"/>
</dbReference>
<dbReference type="PANTHER" id="PTHR10412">
    <property type="entry name" value="MANNOSYL-OLIGOSACCHARIDE GLUCOSIDASE"/>
    <property type="match status" value="1"/>
</dbReference>
<dbReference type="EMBL" id="JACXAA010000005">
    <property type="protein sequence ID" value="MBD2754487.1"/>
    <property type="molecule type" value="Genomic_DNA"/>
</dbReference>
<dbReference type="Proteomes" id="UP000653797">
    <property type="component" value="Unassembled WGS sequence"/>
</dbReference>